<reference evidence="10" key="1">
    <citation type="submission" date="2024-06" db="EMBL/GenBank/DDBJ databases">
        <authorList>
            <person name="Chang H.C."/>
            <person name="Mun S.Y."/>
        </authorList>
    </citation>
    <scope>NUCLEOTIDE SEQUENCE [LARGE SCALE GENOMIC DNA]</scope>
    <source>
        <strain evidence="10">KT1</strain>
    </source>
</reference>
<dbReference type="Pfam" id="PF06800">
    <property type="entry name" value="Sugar_transport"/>
    <property type="match status" value="1"/>
</dbReference>
<gene>
    <name evidence="9" type="ORF">N6G96_01545</name>
</gene>
<evidence type="ECO:0000256" key="1">
    <source>
        <dbReference type="ARBA" id="ARBA00004651"/>
    </source>
</evidence>
<protein>
    <submittedName>
        <fullName evidence="9">GRP family sugar transporter</fullName>
    </submittedName>
</protein>
<dbReference type="InterPro" id="IPR010651">
    <property type="entry name" value="Sugar_transport"/>
</dbReference>
<feature type="transmembrane region" description="Helical" evidence="8">
    <location>
        <begin position="181"/>
        <end position="199"/>
    </location>
</feature>
<feature type="transmembrane region" description="Helical" evidence="8">
    <location>
        <begin position="153"/>
        <end position="169"/>
    </location>
</feature>
<evidence type="ECO:0000256" key="5">
    <source>
        <dbReference type="ARBA" id="ARBA00022692"/>
    </source>
</evidence>
<dbReference type="Proteomes" id="UP001302696">
    <property type="component" value="Chromosome"/>
</dbReference>
<dbReference type="EMBL" id="CP104778">
    <property type="protein sequence ID" value="WPC21924.1"/>
    <property type="molecule type" value="Genomic_DNA"/>
</dbReference>
<name>A0ABZ0Q4P7_9LACO</name>
<keyword evidence="7 8" id="KW-0472">Membrane</keyword>
<feature type="transmembrane region" description="Helical" evidence="8">
    <location>
        <begin position="36"/>
        <end position="54"/>
    </location>
</feature>
<feature type="transmembrane region" description="Helical" evidence="8">
    <location>
        <begin position="237"/>
        <end position="259"/>
    </location>
</feature>
<comment type="subcellular location">
    <subcellularLocation>
        <location evidence="1">Cell membrane</location>
        <topology evidence="1">Multi-pass membrane protein</topology>
    </subcellularLocation>
</comment>
<keyword evidence="4 9" id="KW-0762">Sugar transport</keyword>
<evidence type="ECO:0000256" key="6">
    <source>
        <dbReference type="ARBA" id="ARBA00022989"/>
    </source>
</evidence>
<organism evidence="9 10">
    <name type="scientific">Pediococcus inopinatus</name>
    <dbReference type="NCBI Taxonomy" id="114090"/>
    <lineage>
        <taxon>Bacteria</taxon>
        <taxon>Bacillati</taxon>
        <taxon>Bacillota</taxon>
        <taxon>Bacilli</taxon>
        <taxon>Lactobacillales</taxon>
        <taxon>Lactobacillaceae</taxon>
        <taxon>Pediococcus</taxon>
    </lineage>
</organism>
<feature type="transmembrane region" description="Helical" evidence="8">
    <location>
        <begin position="119"/>
        <end position="137"/>
    </location>
</feature>
<feature type="transmembrane region" description="Helical" evidence="8">
    <location>
        <begin position="89"/>
        <end position="107"/>
    </location>
</feature>
<evidence type="ECO:0000256" key="7">
    <source>
        <dbReference type="ARBA" id="ARBA00023136"/>
    </source>
</evidence>
<feature type="transmembrane region" description="Helical" evidence="8">
    <location>
        <begin position="60"/>
        <end position="77"/>
    </location>
</feature>
<feature type="transmembrane region" description="Helical" evidence="8">
    <location>
        <begin position="6"/>
        <end position="24"/>
    </location>
</feature>
<accession>A0ABZ0Q4P7</accession>
<dbReference type="CDD" id="cd23110">
    <property type="entry name" value="GRP"/>
    <property type="match status" value="1"/>
</dbReference>
<dbReference type="PANTHER" id="PTHR16119">
    <property type="entry name" value="TRANSMEMBRANE PROTEIN 144"/>
    <property type="match status" value="1"/>
</dbReference>
<keyword evidence="5 8" id="KW-0812">Transmembrane</keyword>
<feature type="transmembrane region" description="Helical" evidence="8">
    <location>
        <begin position="211"/>
        <end position="231"/>
    </location>
</feature>
<sequence>MLAIFIGLIPALIWGITPTILFYVKGKATEQLLGTTMGTLIVAILVFMCFRPSISPHVMLFSLLSGIFWSVGQYGQYWAYQRIGISKTFPISTGLQIIGNTLIGGLLLGEWHTGNQLKYGFLGILLIIFGLTVGNLVQRNKMAEKQTAHKKDYLILVLTTIGYWGYSAFPKLASKGSPVEILLFQAIGMVLMACLLVKGLDKSRNVNWLRIRSNTGVGMLFGVAAGTYLVSMSMNGLVNAFLLSQMNMIIATLLGIFWLKEHTAVGNLRTFMGLGLILGGSVVVIMLA</sequence>
<keyword evidence="10" id="KW-1185">Reference proteome</keyword>
<evidence type="ECO:0000256" key="4">
    <source>
        <dbReference type="ARBA" id="ARBA00022597"/>
    </source>
</evidence>
<dbReference type="SUPFAM" id="SSF103481">
    <property type="entry name" value="Multidrug resistance efflux transporter EmrE"/>
    <property type="match status" value="1"/>
</dbReference>
<keyword evidence="3" id="KW-0813">Transport</keyword>
<comment type="similarity">
    <text evidence="2">Belongs to the GRP transporter (TC 2.A.7.5) family.</text>
</comment>
<proteinExistence type="inferred from homology"/>
<keyword evidence="6 8" id="KW-1133">Transmembrane helix</keyword>
<evidence type="ECO:0000256" key="2">
    <source>
        <dbReference type="ARBA" id="ARBA00006117"/>
    </source>
</evidence>
<dbReference type="PANTHER" id="PTHR16119:SF17">
    <property type="entry name" value="TRANSMEMBRANE PROTEIN 144"/>
    <property type="match status" value="1"/>
</dbReference>
<evidence type="ECO:0000313" key="10">
    <source>
        <dbReference type="Proteomes" id="UP001302696"/>
    </source>
</evidence>
<feature type="transmembrane region" description="Helical" evidence="8">
    <location>
        <begin position="271"/>
        <end position="287"/>
    </location>
</feature>
<dbReference type="RefSeq" id="WP_197460021.1">
    <property type="nucleotide sequence ID" value="NZ_BBIM01000027.1"/>
</dbReference>
<evidence type="ECO:0000256" key="3">
    <source>
        <dbReference type="ARBA" id="ARBA00022448"/>
    </source>
</evidence>
<evidence type="ECO:0000256" key="8">
    <source>
        <dbReference type="SAM" id="Phobius"/>
    </source>
</evidence>
<evidence type="ECO:0000313" key="9">
    <source>
        <dbReference type="EMBL" id="WPC21924.1"/>
    </source>
</evidence>
<dbReference type="InterPro" id="IPR037185">
    <property type="entry name" value="EmrE-like"/>
</dbReference>